<dbReference type="AlphaFoldDB" id="A0A9D9NL17"/>
<gene>
    <name evidence="1" type="ORF">IAB80_00440</name>
</gene>
<reference evidence="1" key="2">
    <citation type="journal article" date="2021" name="PeerJ">
        <title>Extensive microbial diversity within the chicken gut microbiome revealed by metagenomics and culture.</title>
        <authorList>
            <person name="Gilroy R."/>
            <person name="Ravi A."/>
            <person name="Getino M."/>
            <person name="Pursley I."/>
            <person name="Horton D.L."/>
            <person name="Alikhan N.F."/>
            <person name="Baker D."/>
            <person name="Gharbi K."/>
            <person name="Hall N."/>
            <person name="Watson M."/>
            <person name="Adriaenssens E.M."/>
            <person name="Foster-Nyarko E."/>
            <person name="Jarju S."/>
            <person name="Secka A."/>
            <person name="Antonio M."/>
            <person name="Oren A."/>
            <person name="Chaudhuri R.R."/>
            <person name="La Ragione R."/>
            <person name="Hildebrand F."/>
            <person name="Pallen M.J."/>
        </authorList>
    </citation>
    <scope>NUCLEOTIDE SEQUENCE</scope>
    <source>
        <strain evidence="1">2478</strain>
    </source>
</reference>
<evidence type="ECO:0000313" key="1">
    <source>
        <dbReference type="EMBL" id="MBO8477365.1"/>
    </source>
</evidence>
<dbReference type="SUPFAM" id="SSF50969">
    <property type="entry name" value="YVTN repeat-like/Quinoprotein amine dehydrogenase"/>
    <property type="match status" value="1"/>
</dbReference>
<reference evidence="1" key="1">
    <citation type="submission" date="2020-10" db="EMBL/GenBank/DDBJ databases">
        <authorList>
            <person name="Gilroy R."/>
        </authorList>
    </citation>
    <scope>NUCLEOTIDE SEQUENCE</scope>
    <source>
        <strain evidence="1">2478</strain>
    </source>
</reference>
<evidence type="ECO:0000313" key="2">
    <source>
        <dbReference type="Proteomes" id="UP000823771"/>
    </source>
</evidence>
<sequence>MKRIALCFMAAALVSCKPELQSTLGFDEVLDFKTSDTLLISDRVVNVEYIPLELTEDSRFGRVNKVVVENGLVYIWSYFQPKVVVYDLSGNVEFVLDKKGRGPGEYYEITNFAVDEENLYTVDLQQCRLYIYDCRTGSYKESKPLPFHVSSIEVLDNGDFLLAFIPGLMGLPNNPPPTRHLIFHTDSDFNVKESLLPYDKGYGEMGKLNYFTRADGKILFSPYLFDGYVEFDSKDGKHRIVAVNLEDSMPMKDRLDMDAWNRNPRQVIHDVPLKCDGYVMMAIAQSDHYYYFHDPDSGLFLHNSYEDAHNFVMPPISSYRDKFVSFLESYEYYESFVEHGGQRMSPECEERLKKGETVMVLSTMINRS</sequence>
<organism evidence="1 2">
    <name type="scientific">Candidatus Cryptobacteroides excrementipullorum</name>
    <dbReference type="NCBI Taxonomy" id="2840761"/>
    <lineage>
        <taxon>Bacteria</taxon>
        <taxon>Pseudomonadati</taxon>
        <taxon>Bacteroidota</taxon>
        <taxon>Bacteroidia</taxon>
        <taxon>Bacteroidales</taxon>
        <taxon>Candidatus Cryptobacteroides</taxon>
    </lineage>
</organism>
<proteinExistence type="predicted"/>
<name>A0A9D9NL17_9BACT</name>
<comment type="caution">
    <text evidence="1">The sequence shown here is derived from an EMBL/GenBank/DDBJ whole genome shotgun (WGS) entry which is preliminary data.</text>
</comment>
<dbReference type="PROSITE" id="PS51257">
    <property type="entry name" value="PROKAR_LIPOPROTEIN"/>
    <property type="match status" value="1"/>
</dbReference>
<protein>
    <submittedName>
        <fullName evidence="1">6-bladed beta-propeller</fullName>
    </submittedName>
</protein>
<accession>A0A9D9NL17</accession>
<dbReference type="EMBL" id="JADILZ010000009">
    <property type="protein sequence ID" value="MBO8477365.1"/>
    <property type="molecule type" value="Genomic_DNA"/>
</dbReference>
<dbReference type="Proteomes" id="UP000823771">
    <property type="component" value="Unassembled WGS sequence"/>
</dbReference>
<dbReference type="InterPro" id="IPR011044">
    <property type="entry name" value="Quino_amine_DH_bsu"/>
</dbReference>
<dbReference type="Pfam" id="PF17170">
    <property type="entry name" value="DUF5128"/>
    <property type="match status" value="1"/>
</dbReference>